<dbReference type="Gene3D" id="2.120.10.30">
    <property type="entry name" value="TolB, C-terminal domain"/>
    <property type="match status" value="1"/>
</dbReference>
<dbReference type="SUPFAM" id="SSF53474">
    <property type="entry name" value="alpha/beta-Hydrolases"/>
    <property type="match status" value="1"/>
</dbReference>
<dbReference type="Pfam" id="PF00326">
    <property type="entry name" value="Peptidase_S9"/>
    <property type="match status" value="1"/>
</dbReference>
<gene>
    <name evidence="3" type="ORF">O166_07235</name>
</gene>
<dbReference type="PANTHER" id="PTHR42776:SF27">
    <property type="entry name" value="DIPEPTIDYL PEPTIDASE FAMILY MEMBER 6"/>
    <property type="match status" value="1"/>
</dbReference>
<keyword evidence="1" id="KW-0378">Hydrolase</keyword>
<dbReference type="InterPro" id="IPR011042">
    <property type="entry name" value="6-blade_b-propeller_TolB-like"/>
</dbReference>
<evidence type="ECO:0000259" key="2">
    <source>
        <dbReference type="Pfam" id="PF00326"/>
    </source>
</evidence>
<dbReference type="PANTHER" id="PTHR42776">
    <property type="entry name" value="SERINE PEPTIDASE S9 FAMILY MEMBER"/>
    <property type="match status" value="1"/>
</dbReference>
<name>A0ABN0N6Z4_9NEIS</name>
<protein>
    <submittedName>
        <fullName evidence="3">Peptidase</fullName>
    </submittedName>
</protein>
<evidence type="ECO:0000313" key="3">
    <source>
        <dbReference type="EMBL" id="ERE06963.1"/>
    </source>
</evidence>
<accession>A0ABN0N6Z4</accession>
<dbReference type="Gene3D" id="3.40.50.1820">
    <property type="entry name" value="alpha/beta hydrolase"/>
    <property type="match status" value="1"/>
</dbReference>
<dbReference type="EMBL" id="AVPH01000224">
    <property type="protein sequence ID" value="ERE06963.1"/>
    <property type="molecule type" value="Genomic_DNA"/>
</dbReference>
<evidence type="ECO:0000313" key="4">
    <source>
        <dbReference type="Proteomes" id="UP000016426"/>
    </source>
</evidence>
<dbReference type="SUPFAM" id="SSF82171">
    <property type="entry name" value="DPP6 N-terminal domain-like"/>
    <property type="match status" value="1"/>
</dbReference>
<evidence type="ECO:0000256" key="1">
    <source>
        <dbReference type="ARBA" id="ARBA00022801"/>
    </source>
</evidence>
<dbReference type="InterPro" id="IPR001375">
    <property type="entry name" value="Peptidase_S9_cat"/>
</dbReference>
<feature type="domain" description="Peptidase S9 prolyl oligopeptidase catalytic" evidence="2">
    <location>
        <begin position="452"/>
        <end position="663"/>
    </location>
</feature>
<organism evidence="3 4">
    <name type="scientific">Pseudogulbenkiania ferrooxidans EGD-HP2</name>
    <dbReference type="NCBI Taxonomy" id="1388764"/>
    <lineage>
        <taxon>Bacteria</taxon>
        <taxon>Pseudomonadati</taxon>
        <taxon>Pseudomonadota</taxon>
        <taxon>Betaproteobacteria</taxon>
        <taxon>Neisseriales</taxon>
        <taxon>Chromobacteriaceae</taxon>
        <taxon>Pseudogulbenkiania</taxon>
    </lineage>
</organism>
<reference evidence="3 4" key="1">
    <citation type="journal article" date="2013" name="Genome Announc.">
        <title>Genome Sequence of the Pigment-Producing Bacterium Pseudogulbenkiania ferrooxidans, Isolated from Loktak Lake.</title>
        <authorList>
            <person name="Puranik S."/>
            <person name="Talkal R."/>
            <person name="Qureshi A."/>
            <person name="Khardenavis A."/>
            <person name="Kapley A."/>
            <person name="Purohit H.J."/>
        </authorList>
    </citation>
    <scope>NUCLEOTIDE SEQUENCE [LARGE SCALE GENOMIC DNA]</scope>
    <source>
        <strain evidence="3 4">EGD-HP2</strain>
    </source>
</reference>
<proteinExistence type="predicted"/>
<keyword evidence="4" id="KW-1185">Reference proteome</keyword>
<sequence>MEFHLHVDGWVAWQYHHFSAQNRAWRRAAAMAGFHVPIKKETALKTKTLTVLLASLLSGSALAADIPLRDFFRLPEQSNFTVSPDGKSVAFLSPWESRRNIVVRRPGQPDKRVTAIKDRDLSGYFWKGNDRLVYVKDNAGDENFHLYSVDLKSGKTRDLTPFPGVRAEIVDDLVDNDKQLLISLNKRNPEIFDVYRIDLQTGKLTLEAENPGKVANWGTDHKGNIRIAIETDGVNNTVLYRDQPGGKFRKLMTTNFRENFTPLFFTFDNQRFYASSSLGRDKAAIVEYDPKTGKEAKEIYARQDVDVSGLDFSHKRKVITCAGFETDKPGRECFDPQSRELYAKLQSHFPGYQVDITSGNRNEDRFVVAAWNDKTQGKRYLYDKKSDKLTLLAEITPWLPEDKMASMKPIQYRSRDGLTINGYLTLPKGKEDAKDLPVIVNPHGGPWYRDSWRFNPEVQFFASRGWAVLQMNFRGSTGYGRQFWEASFKEWGGKMQDDVSDGVDWLVKQGVADPKKVCIYGGSYGGYATLSGITKTPELYRCAVDYVGVSNLFTFMKTIPPYWKPFLDSMYEMVGNPEKDKELLRERSPVFHVDRIQSPLLVLQGAKDPRVNINESNQIVDALKKRGVDVEYIVKDNEGHGFHNEENRFAAYGAMEQFFKKHLD</sequence>
<comment type="caution">
    <text evidence="3">The sequence shown here is derived from an EMBL/GenBank/DDBJ whole genome shotgun (WGS) entry which is preliminary data.</text>
</comment>
<dbReference type="Proteomes" id="UP000016426">
    <property type="component" value="Unassembled WGS sequence"/>
</dbReference>
<dbReference type="InterPro" id="IPR029058">
    <property type="entry name" value="AB_hydrolase_fold"/>
</dbReference>